<dbReference type="RefSeq" id="WP_109057288.1">
    <property type="nucleotide sequence ID" value="NZ_QFFM01000014.1"/>
</dbReference>
<dbReference type="AlphaFoldDB" id="A0A2U2N777"/>
<organism evidence="1 2">
    <name type="scientific">Bifidobacterium callitrichidarum</name>
    <dbReference type="NCBI Taxonomy" id="2052941"/>
    <lineage>
        <taxon>Bacteria</taxon>
        <taxon>Bacillati</taxon>
        <taxon>Actinomycetota</taxon>
        <taxon>Actinomycetes</taxon>
        <taxon>Bifidobacteriales</taxon>
        <taxon>Bifidobacteriaceae</taxon>
        <taxon>Bifidobacterium</taxon>
    </lineage>
</organism>
<name>A0A2U2N777_9BIFI</name>
<dbReference type="EMBL" id="QFFM01000014">
    <property type="protein sequence ID" value="PWG65036.1"/>
    <property type="molecule type" value="Genomic_DNA"/>
</dbReference>
<evidence type="ECO:0000313" key="1">
    <source>
        <dbReference type="EMBL" id="PWG65036.1"/>
    </source>
</evidence>
<comment type="caution">
    <text evidence="1">The sequence shown here is derived from an EMBL/GenBank/DDBJ whole genome shotgun (WGS) entry which is preliminary data.</text>
</comment>
<reference evidence="1 2" key="1">
    <citation type="journal article" date="2018" name="Int. J. Syst. Evol. Microbiol.">
        <title>Bifidobacterium callitrichidarum sp. nov. from the faeces of the emperor tamarin (Saguinus imperator).</title>
        <authorList>
            <person name="Modesto M."/>
            <person name="Michelini S."/>
            <person name="Sansosti M.C."/>
            <person name="De Filippo C."/>
            <person name="Cavalieri D."/>
            <person name="Qvirist L."/>
            <person name="Andlid T."/>
            <person name="Spiezio C."/>
            <person name="Sandri C."/>
            <person name="Pascarelli S."/>
            <person name="Sgorbati B."/>
            <person name="Mattarelli P."/>
        </authorList>
    </citation>
    <scope>NUCLEOTIDE SEQUENCE [LARGE SCALE GENOMIC DNA]</scope>
    <source>
        <strain evidence="1 2">TRI 5</strain>
    </source>
</reference>
<sequence length="129" mass="13893">MSATGRALMVVGQKRFVATMRKAGADMGELKGVNRQAAEIALPAVSRLTPVGDTGRLSKSLRVGATKRAGVIRAGRKAVPYAGPLNYGWPGHNIRPRLFVNDGVAQSEDAWQRPYMDFIEKTLSQVKGA</sequence>
<accession>A0A2U2N777</accession>
<evidence type="ECO:0008006" key="3">
    <source>
        <dbReference type="Google" id="ProtNLM"/>
    </source>
</evidence>
<dbReference type="OrthoDB" id="3237109at2"/>
<proteinExistence type="predicted"/>
<protein>
    <recommendedName>
        <fullName evidence="3">HK97 gp10 family phage protein</fullName>
    </recommendedName>
</protein>
<keyword evidence="2" id="KW-1185">Reference proteome</keyword>
<dbReference type="Proteomes" id="UP000245876">
    <property type="component" value="Unassembled WGS sequence"/>
</dbReference>
<evidence type="ECO:0000313" key="2">
    <source>
        <dbReference type="Proteomes" id="UP000245876"/>
    </source>
</evidence>
<gene>
    <name evidence="1" type="ORF">DF196_07785</name>
</gene>